<proteinExistence type="inferred from homology"/>
<dbReference type="PANTHER" id="PTHR19376">
    <property type="entry name" value="DNA-DIRECTED RNA POLYMERASE"/>
    <property type="match status" value="1"/>
</dbReference>
<dbReference type="PANTHER" id="PTHR19376:SF54">
    <property type="entry name" value="DNA-DIRECTED RNA POLYMERASE SUBUNIT BETA"/>
    <property type="match status" value="1"/>
</dbReference>
<dbReference type="SMART" id="SM00663">
    <property type="entry name" value="RPOLA_N"/>
    <property type="match status" value="1"/>
</dbReference>
<keyword evidence="5 7" id="KW-0804">Transcription</keyword>
<dbReference type="InterPro" id="IPR038120">
    <property type="entry name" value="Rpb1_funnel_sf"/>
</dbReference>
<comment type="similarity">
    <text evidence="7">Belongs to the RNA polymerase beta' chain family.</text>
</comment>
<reference evidence="10 11" key="1">
    <citation type="journal article" date="2016" name="Nat. Commun.">
        <title>Thousands of microbial genomes shed light on interconnected biogeochemical processes in an aquifer system.</title>
        <authorList>
            <person name="Anantharaman K."/>
            <person name="Brown C.T."/>
            <person name="Hug L.A."/>
            <person name="Sharon I."/>
            <person name="Castelle C.J."/>
            <person name="Probst A.J."/>
            <person name="Thomas B.C."/>
            <person name="Singh A."/>
            <person name="Wilkins M.J."/>
            <person name="Karaoz U."/>
            <person name="Brodie E.L."/>
            <person name="Williams K.H."/>
            <person name="Hubbard S.S."/>
            <person name="Banfield J.F."/>
        </authorList>
    </citation>
    <scope>NUCLEOTIDE SEQUENCE [LARGE SCALE GENOMIC DNA]</scope>
</reference>
<feature type="non-terminal residue" evidence="10">
    <location>
        <position position="1"/>
    </location>
</feature>
<dbReference type="EC" id="2.7.7.6" evidence="7"/>
<comment type="caution">
    <text evidence="10">The sequence shown here is derived from an EMBL/GenBank/DDBJ whole genome shotgun (WGS) entry which is preliminary data.</text>
</comment>
<name>A0A1F4WKX5_UNCKA</name>
<dbReference type="GO" id="GO:0046872">
    <property type="term" value="F:metal ion binding"/>
    <property type="evidence" value="ECO:0007669"/>
    <property type="project" value="UniProtKB-KW"/>
</dbReference>
<comment type="catalytic activity">
    <reaction evidence="6 7">
        <text>RNA(n) + a ribonucleoside 5'-triphosphate = RNA(n+1) + diphosphate</text>
        <dbReference type="Rhea" id="RHEA:21248"/>
        <dbReference type="Rhea" id="RHEA-COMP:14527"/>
        <dbReference type="Rhea" id="RHEA-COMP:17342"/>
        <dbReference type="ChEBI" id="CHEBI:33019"/>
        <dbReference type="ChEBI" id="CHEBI:61557"/>
        <dbReference type="ChEBI" id="CHEBI:140395"/>
        <dbReference type="EC" id="2.7.7.6"/>
    </reaction>
</comment>
<dbReference type="EMBL" id="MEWA01000010">
    <property type="protein sequence ID" value="OGC70050.1"/>
    <property type="molecule type" value="Genomic_DNA"/>
</dbReference>
<dbReference type="Gene3D" id="2.40.40.20">
    <property type="match status" value="1"/>
</dbReference>
<dbReference type="InterPro" id="IPR044893">
    <property type="entry name" value="RNA_pol_Rpb1_clamp_domain"/>
</dbReference>
<dbReference type="NCBIfam" id="TIGR02386">
    <property type="entry name" value="rpoC_TIGR"/>
    <property type="match status" value="1"/>
</dbReference>
<dbReference type="Gene3D" id="1.10.132.30">
    <property type="match status" value="1"/>
</dbReference>
<dbReference type="Gene3D" id="2.40.50.100">
    <property type="match status" value="1"/>
</dbReference>
<evidence type="ECO:0000256" key="4">
    <source>
        <dbReference type="ARBA" id="ARBA00022723"/>
    </source>
</evidence>
<accession>A0A1F4WKX5</accession>
<dbReference type="SUPFAM" id="SSF64484">
    <property type="entry name" value="beta and beta-prime subunits of DNA dependent RNA-polymerase"/>
    <property type="match status" value="1"/>
</dbReference>
<dbReference type="Gene3D" id="4.10.860.120">
    <property type="entry name" value="RNA polymerase II, clamp domain"/>
    <property type="match status" value="1"/>
</dbReference>
<dbReference type="Proteomes" id="UP000179113">
    <property type="component" value="Unassembled WGS sequence"/>
</dbReference>
<dbReference type="Gene3D" id="1.10.150.390">
    <property type="match status" value="1"/>
</dbReference>
<dbReference type="InterPro" id="IPR012754">
    <property type="entry name" value="DNA-dir_RpoC_beta_prime_bact"/>
</dbReference>
<dbReference type="InterPro" id="IPR042102">
    <property type="entry name" value="RNA_pol_Rpb1_3_sf"/>
</dbReference>
<dbReference type="InterPro" id="IPR007081">
    <property type="entry name" value="RNA_pol_Rpb1_5"/>
</dbReference>
<dbReference type="HAMAP" id="MF_01322">
    <property type="entry name" value="RNApol_bact_RpoC"/>
    <property type="match status" value="1"/>
</dbReference>
<evidence type="ECO:0000256" key="8">
    <source>
        <dbReference type="SAM" id="Coils"/>
    </source>
</evidence>
<gene>
    <name evidence="10" type="ORF">A2415_00435</name>
</gene>
<dbReference type="GO" id="GO:0000428">
    <property type="term" value="C:DNA-directed RNA polymerase complex"/>
    <property type="evidence" value="ECO:0007669"/>
    <property type="project" value="UniProtKB-KW"/>
</dbReference>
<dbReference type="Pfam" id="PF00623">
    <property type="entry name" value="RNA_pol_Rpb1_2"/>
    <property type="match status" value="2"/>
</dbReference>
<dbReference type="GO" id="GO:0003899">
    <property type="term" value="F:DNA-directed RNA polymerase activity"/>
    <property type="evidence" value="ECO:0007669"/>
    <property type="project" value="UniProtKB-EC"/>
</dbReference>
<evidence type="ECO:0000256" key="1">
    <source>
        <dbReference type="ARBA" id="ARBA00022478"/>
    </source>
</evidence>
<dbReference type="CDD" id="cd02655">
    <property type="entry name" value="RNAP_beta'_C"/>
    <property type="match status" value="1"/>
</dbReference>
<dbReference type="CDD" id="cd01609">
    <property type="entry name" value="RNAP_beta'_N"/>
    <property type="match status" value="1"/>
</dbReference>
<dbReference type="Pfam" id="PF04998">
    <property type="entry name" value="RNA_pol_Rpb1_5"/>
    <property type="match status" value="1"/>
</dbReference>
<keyword evidence="8" id="KW-0175">Coiled coil</keyword>
<evidence type="ECO:0000259" key="9">
    <source>
        <dbReference type="SMART" id="SM00663"/>
    </source>
</evidence>
<evidence type="ECO:0000256" key="6">
    <source>
        <dbReference type="ARBA" id="ARBA00048552"/>
    </source>
</evidence>
<dbReference type="Gene3D" id="1.10.274.100">
    <property type="entry name" value="RNA polymerase Rpb1, domain 3"/>
    <property type="match status" value="1"/>
</dbReference>
<evidence type="ECO:0000313" key="10">
    <source>
        <dbReference type="EMBL" id="OGC70050.1"/>
    </source>
</evidence>
<dbReference type="InterPro" id="IPR000722">
    <property type="entry name" value="RNA_pol_asu"/>
</dbReference>
<evidence type="ECO:0000313" key="11">
    <source>
        <dbReference type="Proteomes" id="UP000179113"/>
    </source>
</evidence>
<dbReference type="InterPro" id="IPR007080">
    <property type="entry name" value="RNA_pol_Rpb1_1"/>
</dbReference>
<dbReference type="InterPro" id="IPR045867">
    <property type="entry name" value="DNA-dir_RpoC_beta_prime"/>
</dbReference>
<evidence type="ECO:0000256" key="5">
    <source>
        <dbReference type="ARBA" id="ARBA00023163"/>
    </source>
</evidence>
<protein>
    <recommendedName>
        <fullName evidence="7">DNA-directed RNA polymerase subunit</fullName>
        <ecNumber evidence="7">2.7.7.6</ecNumber>
    </recommendedName>
</protein>
<dbReference type="InterPro" id="IPR007066">
    <property type="entry name" value="RNA_pol_Rpb1_3"/>
</dbReference>
<dbReference type="Pfam" id="PF04997">
    <property type="entry name" value="RNA_pol_Rpb1_1"/>
    <property type="match status" value="1"/>
</dbReference>
<evidence type="ECO:0000256" key="3">
    <source>
        <dbReference type="ARBA" id="ARBA00022695"/>
    </source>
</evidence>
<dbReference type="GO" id="GO:0003677">
    <property type="term" value="F:DNA binding"/>
    <property type="evidence" value="ECO:0007669"/>
    <property type="project" value="InterPro"/>
</dbReference>
<evidence type="ECO:0000256" key="2">
    <source>
        <dbReference type="ARBA" id="ARBA00022679"/>
    </source>
</evidence>
<keyword evidence="4" id="KW-0479">Metal-binding</keyword>
<dbReference type="GO" id="GO:0006351">
    <property type="term" value="P:DNA-templated transcription"/>
    <property type="evidence" value="ECO:0007669"/>
    <property type="project" value="InterPro"/>
</dbReference>
<organism evidence="10 11">
    <name type="scientific">candidate division WWE3 bacterium RIFOXYC1_FULL_39_7</name>
    <dbReference type="NCBI Taxonomy" id="1802643"/>
    <lineage>
        <taxon>Bacteria</taxon>
        <taxon>Katanobacteria</taxon>
    </lineage>
</organism>
<dbReference type="Pfam" id="PF04983">
    <property type="entry name" value="RNA_pol_Rpb1_3"/>
    <property type="match status" value="1"/>
</dbReference>
<feature type="coiled-coil region" evidence="8">
    <location>
        <begin position="145"/>
        <end position="182"/>
    </location>
</feature>
<dbReference type="Gene3D" id="1.10.40.90">
    <property type="match status" value="1"/>
</dbReference>
<sequence length="1204" mass="134354">EILSWSFGEVTKPETINYRTFKAEREGLFDERIFGPVKNFECYCGKYRGIRYKGVICDKCGVEVTHSRVRRERMGHIGLASPVAHIWFFKGIPSKMALLLDLTPRNVESVIYFASFIITEIDNKKKAEAISEIEKDLIKAKGSIQKELDEKAKEFEKEISKLAKVKDDLKAQEEELKIRQKIQTLKNSYDKKFEEQEKIYKLMQKKIESVELFSVISDAEYVSLSVYLEKFCKLEIGAEALQGILRKLDLNALSQQLRDELDTSKGQKAAKISKRLKVVEQFRRASISPDRMILNVIPVIPPDLRPMVQLEGGRFASSDLNELYRRLINRNNRLNRLLDLGAPEIIVRNEKRMLQEAVDALFDSSKQRQKNRVTRGKKELRSLADMIKGKQGIFRLNLLGKRVDYSGRGVIINGPKLKLNECGLPKEMALELFKPMVLREVLGRGFAPNVKSAKYFVEQRSDEVWDILEEIVKDHPVLLNRAPTLWRLGIQAFYPKLIEGNAIRLHLCVCSGFNADFDGDQMAVHVPLGEEAKQEARDILISTNNLLNPSNGVPYSVPTKIMLFGVYFMTSIDEKFPAFPRIFSSETEMTYAMYVSKEVELRQKITIQMNGELLETSPGRILFNKIIPESFGYMNETMDKKQVVKLLEKAFDKETNAVVVKLIDDIKDMGLKYGTAAGQSVSLSDIEVPAAREGLLNKGKETVAEIDKNYKRGLITRAEAQRLTEDAWNNVIAELDNAVWDNLAVDNPVKVLVKSGSTRASRDQVKQISGMKGIVVDPTGKAVEMPILGNYKYGLSALEYFVGARGARKGLVDKGLKTADAGYLTRRLVDVVQDVLVRENDCNTERGRHIKVGEGTMLQSFVERLIGRVLAADVKAGKKVLFKRNTILTRSDIEAIEKAGVEYIEIRSPLHCETRRGVCTLCYGTDLMTGKLVGMGTAVGVAAAQSIGEPGTQLTMRTFHTGGIAGKDITQGLPRVEELVEARSPKFLSTMSEISGTVKIVQTGDERKILVMAADPTEETQVAEYYVDPVAEIVVEDGQVIARGDRITAGHLDLTDLLRTVGVDETKRYIISEVQKVYASQGVALNDKHIEVIVKQMFNHVKIEDQGDTTFMGGEIVTKATFEEQNEEVLAGGGTPATAKLTLLGITKASLNTDSFLAAASFIQTSNVLTDAAASGKVDNLLGLKENVIIGREIPTGEAVRLDN</sequence>
<dbReference type="InterPro" id="IPR006592">
    <property type="entry name" value="RNA_pol_N"/>
</dbReference>
<evidence type="ECO:0000256" key="7">
    <source>
        <dbReference type="RuleBase" id="RU004279"/>
    </source>
</evidence>
<feature type="domain" description="RNA polymerase N-terminal" evidence="9">
    <location>
        <begin position="290"/>
        <end position="570"/>
    </location>
</feature>
<dbReference type="AlphaFoldDB" id="A0A1F4WKX5"/>
<keyword evidence="1 7" id="KW-0240">DNA-directed RNA polymerase</keyword>
<comment type="function">
    <text evidence="7">DNA-dependent RNA polymerase catalyzes the transcription of DNA into RNA using the four ribonucleoside triphosphates as substrates.</text>
</comment>
<keyword evidence="3 7" id="KW-0548">Nucleotidyltransferase</keyword>
<dbReference type="Gene3D" id="1.10.1790.20">
    <property type="match status" value="1"/>
</dbReference>
<keyword evidence="2 7" id="KW-0808">Transferase</keyword>